<accession>A0ABR6WQH5</accession>
<organism evidence="1 2">
    <name type="scientific">Acetobacterium tundrae</name>
    <dbReference type="NCBI Taxonomy" id="132932"/>
    <lineage>
        <taxon>Bacteria</taxon>
        <taxon>Bacillati</taxon>
        <taxon>Bacillota</taxon>
        <taxon>Clostridia</taxon>
        <taxon>Eubacteriales</taxon>
        <taxon>Eubacteriaceae</taxon>
        <taxon>Acetobacterium</taxon>
    </lineage>
</organism>
<reference evidence="1 2" key="1">
    <citation type="journal article" date="2020" name="mSystems">
        <title>Defining Genomic and Predicted Metabolic Features of the Acetobacterium Genus.</title>
        <authorList>
            <person name="Ross D.E."/>
            <person name="Marshall C.W."/>
            <person name="Gulliver D."/>
            <person name="May H.D."/>
            <person name="Norman R.S."/>
        </authorList>
    </citation>
    <scope>NUCLEOTIDE SEQUENCE [LARGE SCALE GENOMIC DNA]</scope>
    <source>
        <strain evidence="1 2">DSM 9173</strain>
    </source>
</reference>
<gene>
    <name evidence="1" type="ORF">GH807_16845</name>
</gene>
<comment type="caution">
    <text evidence="1">The sequence shown here is derived from an EMBL/GenBank/DDBJ whole genome shotgun (WGS) entry which is preliminary data.</text>
</comment>
<dbReference type="Proteomes" id="UP000653358">
    <property type="component" value="Unassembled WGS sequence"/>
</dbReference>
<evidence type="ECO:0000313" key="2">
    <source>
        <dbReference type="Proteomes" id="UP000653358"/>
    </source>
</evidence>
<dbReference type="EMBL" id="WJBB01000056">
    <property type="protein sequence ID" value="MBC3798682.1"/>
    <property type="molecule type" value="Genomic_DNA"/>
</dbReference>
<evidence type="ECO:0000313" key="1">
    <source>
        <dbReference type="EMBL" id="MBC3798682.1"/>
    </source>
</evidence>
<name>A0ABR6WQH5_9FIRM</name>
<proteinExistence type="predicted"/>
<protein>
    <recommendedName>
        <fullName evidence="3">Transposase</fullName>
    </recommendedName>
</protein>
<keyword evidence="2" id="KW-1185">Reference proteome</keyword>
<evidence type="ECO:0008006" key="3">
    <source>
        <dbReference type="Google" id="ProtNLM"/>
    </source>
</evidence>
<sequence length="35" mass="4206">MQAVFSLPATYRKRLRTSNGIERLNKELRRCERVI</sequence>